<comment type="caution">
    <text evidence="2">The sequence shown here is derived from an EMBL/GenBank/DDBJ whole genome shotgun (WGS) entry which is preliminary data.</text>
</comment>
<organism evidence="2 3">
    <name type="scientific">Purpureocillium lavendulum</name>
    <dbReference type="NCBI Taxonomy" id="1247861"/>
    <lineage>
        <taxon>Eukaryota</taxon>
        <taxon>Fungi</taxon>
        <taxon>Dikarya</taxon>
        <taxon>Ascomycota</taxon>
        <taxon>Pezizomycotina</taxon>
        <taxon>Sordariomycetes</taxon>
        <taxon>Hypocreomycetidae</taxon>
        <taxon>Hypocreales</taxon>
        <taxon>Ophiocordycipitaceae</taxon>
        <taxon>Purpureocillium</taxon>
    </lineage>
</organism>
<dbReference type="Proteomes" id="UP001163105">
    <property type="component" value="Unassembled WGS sequence"/>
</dbReference>
<evidence type="ECO:0000313" key="3">
    <source>
        <dbReference type="Proteomes" id="UP001163105"/>
    </source>
</evidence>
<accession>A0AB34FXC6</accession>
<reference evidence="2" key="1">
    <citation type="submission" date="2023-01" db="EMBL/GenBank/DDBJ databases">
        <title>The growth and conidiation of Purpureocillium lavendulum are regulated by nitrogen source and histone H3K14 acetylation.</title>
        <authorList>
            <person name="Tang P."/>
            <person name="Han J."/>
            <person name="Zhang C."/>
            <person name="Tang P."/>
            <person name="Qi F."/>
            <person name="Zhang K."/>
            <person name="Liang L."/>
        </authorList>
    </citation>
    <scope>NUCLEOTIDE SEQUENCE</scope>
    <source>
        <strain evidence="2">YMF1.00683</strain>
    </source>
</reference>
<dbReference type="CDD" id="cd09917">
    <property type="entry name" value="F-box_SF"/>
    <property type="match status" value="1"/>
</dbReference>
<feature type="compositionally biased region" description="Basic and acidic residues" evidence="1">
    <location>
        <begin position="58"/>
        <end position="97"/>
    </location>
</feature>
<name>A0AB34FXC6_9HYPO</name>
<protein>
    <submittedName>
        <fullName evidence="2">Tetrahydroxynaphthalene reductase</fullName>
    </submittedName>
</protein>
<evidence type="ECO:0000256" key="1">
    <source>
        <dbReference type="SAM" id="MobiDB-lite"/>
    </source>
</evidence>
<dbReference type="SUPFAM" id="SSF81383">
    <property type="entry name" value="F-box domain"/>
    <property type="match status" value="1"/>
</dbReference>
<dbReference type="EMBL" id="JAQHRD010000002">
    <property type="protein sequence ID" value="KAJ6443759.1"/>
    <property type="molecule type" value="Genomic_DNA"/>
</dbReference>
<feature type="region of interest" description="Disordered" evidence="1">
    <location>
        <begin position="30"/>
        <end position="97"/>
    </location>
</feature>
<evidence type="ECO:0000313" key="2">
    <source>
        <dbReference type="EMBL" id="KAJ6443759.1"/>
    </source>
</evidence>
<sequence>MFQLLRTLIEAMKRVSQTFRRAWRGVFRPREARRSHSSATSRGYVLIPDDDEPPLGGTRDHDQMQTPEKKPLGSRDHEQTPTPERELLGSRGPHQEPTRVEPLRCFLLDLPTELVLHVGSYLPSLSRLLASHTCLTLYELFGHKGAGGAQLGYKSHIEYLMGVAYDLPTKWVCEECVTLHDFAVLDTPGSTAHCPCPLGWDRQAEGGPHIGSHTYRPHHRHVQIALKHSRLGASSKEHQQHVDSILHPRINYFAVRCSQGGPDSLLSAYLMFPKIMGGRFYVLGIWVYWQRQHAITVDTMGCLHICNHCSWTTSEHHSHGLKVRNELAQTRTRAMMDLTGRALGSCSSCATDFKVSFHSELKAAMVMSWTDLGDERSLTSRARRALVNPDCWQGAPCKVHHRRYGGHRLGEMGDHKPGSIRERFPARVFLQSGRARNVPSGTPEWLLPVP</sequence>
<proteinExistence type="predicted"/>
<dbReference type="AlphaFoldDB" id="A0AB34FXC6"/>
<keyword evidence="3" id="KW-1185">Reference proteome</keyword>
<dbReference type="InterPro" id="IPR036047">
    <property type="entry name" value="F-box-like_dom_sf"/>
</dbReference>
<gene>
    <name evidence="2" type="ORF">O9K51_02145</name>
</gene>